<keyword evidence="2" id="KW-1185">Reference proteome</keyword>
<dbReference type="Gene3D" id="1.10.443.20">
    <property type="entry name" value="Centromere DNA-binding protein complex CBF3 subunit, domain 2"/>
    <property type="match status" value="1"/>
</dbReference>
<dbReference type="EMBL" id="DF836497">
    <property type="protein sequence ID" value="GAN08515.1"/>
    <property type="molecule type" value="Genomic_DNA"/>
</dbReference>
<accession>A0A0C9LWH1</accession>
<protein>
    <submittedName>
        <fullName evidence="1">Uncharacterized protein</fullName>
    </submittedName>
</protein>
<organism evidence="1">
    <name type="scientific">Mucor ambiguus</name>
    <dbReference type="NCBI Taxonomy" id="91626"/>
    <lineage>
        <taxon>Eukaryota</taxon>
        <taxon>Fungi</taxon>
        <taxon>Fungi incertae sedis</taxon>
        <taxon>Mucoromycota</taxon>
        <taxon>Mucoromycotina</taxon>
        <taxon>Mucoromycetes</taxon>
        <taxon>Mucorales</taxon>
        <taxon>Mucorineae</taxon>
        <taxon>Mucoraceae</taxon>
        <taxon>Mucor</taxon>
    </lineage>
</organism>
<name>A0A0C9LWH1_9FUNG</name>
<dbReference type="AlphaFoldDB" id="A0A0C9LWH1"/>
<dbReference type="Proteomes" id="UP000053815">
    <property type="component" value="Unassembled WGS sequence"/>
</dbReference>
<evidence type="ECO:0000313" key="2">
    <source>
        <dbReference type="Proteomes" id="UP000053815"/>
    </source>
</evidence>
<evidence type="ECO:0000313" key="1">
    <source>
        <dbReference type="EMBL" id="GAN08515.1"/>
    </source>
</evidence>
<dbReference type="InterPro" id="IPR038279">
    <property type="entry name" value="Ndc10_dom2_sf"/>
</dbReference>
<proteinExistence type="predicted"/>
<dbReference type="GO" id="GO:0003677">
    <property type="term" value="F:DNA binding"/>
    <property type="evidence" value="ECO:0007669"/>
    <property type="project" value="InterPro"/>
</dbReference>
<gene>
    <name evidence="1" type="ORF">MAM1_0208c08029</name>
</gene>
<reference evidence="1" key="1">
    <citation type="submission" date="2014-09" db="EMBL/GenBank/DDBJ databases">
        <title>Draft genome sequence of an oleaginous Mucoromycotina fungus Mucor ambiguus NBRC6742.</title>
        <authorList>
            <person name="Takeda I."/>
            <person name="Yamane N."/>
            <person name="Morita T."/>
            <person name="Tamano K."/>
            <person name="Machida M."/>
            <person name="Baker S."/>
            <person name="Koike H."/>
        </authorList>
    </citation>
    <scope>NUCLEOTIDE SEQUENCE</scope>
    <source>
        <strain evidence="1">NBRC 6742</strain>
    </source>
</reference>
<sequence>MLQDATVLMDFRSNYPIWKDDVLKVEIFFEFKRKVNAHVDASSMHQSALLPGVVPEVEQQMIAIKTTGFEGQITSMQHHLHATDNGVQRVYSLI</sequence>